<organism evidence="7 8">
    <name type="scientific">Clostridium rhizosphaerae</name>
    <dbReference type="NCBI Taxonomy" id="2803861"/>
    <lineage>
        <taxon>Bacteria</taxon>
        <taxon>Bacillati</taxon>
        <taxon>Bacillota</taxon>
        <taxon>Clostridia</taxon>
        <taxon>Eubacteriales</taxon>
        <taxon>Clostridiaceae</taxon>
        <taxon>Clostridium</taxon>
    </lineage>
</organism>
<gene>
    <name evidence="7" type="ORF">JK636_14325</name>
</gene>
<dbReference type="Pfam" id="PF08281">
    <property type="entry name" value="Sigma70_r4_2"/>
    <property type="match status" value="1"/>
</dbReference>
<dbReference type="SUPFAM" id="SSF88946">
    <property type="entry name" value="Sigma2 domain of RNA polymerase sigma factors"/>
    <property type="match status" value="1"/>
</dbReference>
<comment type="similarity">
    <text evidence="1">Belongs to the sigma-70 factor family. ECF subfamily.</text>
</comment>
<dbReference type="InterPro" id="IPR036388">
    <property type="entry name" value="WH-like_DNA-bd_sf"/>
</dbReference>
<protein>
    <submittedName>
        <fullName evidence="7">Sigma-70 family RNA polymerase sigma factor</fullName>
    </submittedName>
</protein>
<feature type="domain" description="RNA polymerase sigma factor 70 region 4 type 2" evidence="6">
    <location>
        <begin position="127"/>
        <end position="173"/>
    </location>
</feature>
<dbReference type="Pfam" id="PF04542">
    <property type="entry name" value="Sigma70_r2"/>
    <property type="match status" value="1"/>
</dbReference>
<feature type="domain" description="RNA polymerase sigma-70 region 2" evidence="5">
    <location>
        <begin position="21"/>
        <end position="87"/>
    </location>
</feature>
<evidence type="ECO:0000259" key="6">
    <source>
        <dbReference type="Pfam" id="PF08281"/>
    </source>
</evidence>
<evidence type="ECO:0000313" key="7">
    <source>
        <dbReference type="EMBL" id="MBL4936926.1"/>
    </source>
</evidence>
<evidence type="ECO:0000313" key="8">
    <source>
        <dbReference type="Proteomes" id="UP000632377"/>
    </source>
</evidence>
<dbReference type="InterPro" id="IPR013325">
    <property type="entry name" value="RNA_pol_sigma_r2"/>
</dbReference>
<keyword evidence="3" id="KW-0731">Sigma factor</keyword>
<dbReference type="Proteomes" id="UP000632377">
    <property type="component" value="Unassembled WGS sequence"/>
</dbReference>
<evidence type="ECO:0000256" key="4">
    <source>
        <dbReference type="ARBA" id="ARBA00023163"/>
    </source>
</evidence>
<reference evidence="7 8" key="1">
    <citation type="submission" date="2021-01" db="EMBL/GenBank/DDBJ databases">
        <title>Genome public.</title>
        <authorList>
            <person name="Liu C."/>
            <person name="Sun Q."/>
        </authorList>
    </citation>
    <scope>NUCLEOTIDE SEQUENCE [LARGE SCALE GENOMIC DNA]</scope>
    <source>
        <strain evidence="7 8">YIM B02515</strain>
    </source>
</reference>
<evidence type="ECO:0000259" key="5">
    <source>
        <dbReference type="Pfam" id="PF04542"/>
    </source>
</evidence>
<dbReference type="InterPro" id="IPR013249">
    <property type="entry name" value="RNA_pol_sigma70_r4_t2"/>
</dbReference>
<dbReference type="InterPro" id="IPR007627">
    <property type="entry name" value="RNA_pol_sigma70_r2"/>
</dbReference>
<sequence length="197" mass="22907">MVDIDLIAKAKEKDSQAFRVLFNTYKVKAYKTACMLLKDNQYAEDVVQEAFLQVYLKLNKLSNPAAFEKWLYKIVVNLCYDILRKKGKDKAASMDEAINLYGDFLIDNDDKPEDEVVKKELYKIVNEKIDLLPLKHRTVLILYYFNGFDIQHIAEIISTSQGTVKSRLFYARKVLKESLDCIKDDFIEDNGGSLYEY</sequence>
<dbReference type="EMBL" id="JAESWC010000009">
    <property type="protein sequence ID" value="MBL4936926.1"/>
    <property type="molecule type" value="Genomic_DNA"/>
</dbReference>
<dbReference type="InterPro" id="IPR014284">
    <property type="entry name" value="RNA_pol_sigma-70_dom"/>
</dbReference>
<dbReference type="PANTHER" id="PTHR43133:SF51">
    <property type="entry name" value="RNA POLYMERASE SIGMA FACTOR"/>
    <property type="match status" value="1"/>
</dbReference>
<evidence type="ECO:0000256" key="3">
    <source>
        <dbReference type="ARBA" id="ARBA00023082"/>
    </source>
</evidence>
<dbReference type="Gene3D" id="1.10.1740.10">
    <property type="match status" value="1"/>
</dbReference>
<proteinExistence type="inferred from homology"/>
<dbReference type="SUPFAM" id="SSF88659">
    <property type="entry name" value="Sigma3 and sigma4 domains of RNA polymerase sigma factors"/>
    <property type="match status" value="1"/>
</dbReference>
<dbReference type="NCBIfam" id="TIGR02937">
    <property type="entry name" value="sigma70-ECF"/>
    <property type="match status" value="1"/>
</dbReference>
<keyword evidence="4" id="KW-0804">Transcription</keyword>
<dbReference type="InterPro" id="IPR039425">
    <property type="entry name" value="RNA_pol_sigma-70-like"/>
</dbReference>
<evidence type="ECO:0000256" key="2">
    <source>
        <dbReference type="ARBA" id="ARBA00023015"/>
    </source>
</evidence>
<accession>A0ABS1TCC9</accession>
<dbReference type="Gene3D" id="1.10.10.10">
    <property type="entry name" value="Winged helix-like DNA-binding domain superfamily/Winged helix DNA-binding domain"/>
    <property type="match status" value="1"/>
</dbReference>
<comment type="caution">
    <text evidence="7">The sequence shown here is derived from an EMBL/GenBank/DDBJ whole genome shotgun (WGS) entry which is preliminary data.</text>
</comment>
<evidence type="ECO:0000256" key="1">
    <source>
        <dbReference type="ARBA" id="ARBA00010641"/>
    </source>
</evidence>
<dbReference type="CDD" id="cd06171">
    <property type="entry name" value="Sigma70_r4"/>
    <property type="match status" value="1"/>
</dbReference>
<dbReference type="PANTHER" id="PTHR43133">
    <property type="entry name" value="RNA POLYMERASE ECF-TYPE SIGMA FACTO"/>
    <property type="match status" value="1"/>
</dbReference>
<dbReference type="InterPro" id="IPR013324">
    <property type="entry name" value="RNA_pol_sigma_r3/r4-like"/>
</dbReference>
<name>A0ABS1TCC9_9CLOT</name>
<keyword evidence="8" id="KW-1185">Reference proteome</keyword>
<keyword evidence="2" id="KW-0805">Transcription regulation</keyword>